<proteinExistence type="predicted"/>
<dbReference type="Proteomes" id="UP000246410">
    <property type="component" value="Unassembled WGS sequence"/>
</dbReference>
<keyword evidence="3" id="KW-1185">Reference proteome</keyword>
<organism evidence="2 3">
    <name type="scientific">Nocardia neocaledoniensis</name>
    <dbReference type="NCBI Taxonomy" id="236511"/>
    <lineage>
        <taxon>Bacteria</taxon>
        <taxon>Bacillati</taxon>
        <taxon>Actinomycetota</taxon>
        <taxon>Actinomycetes</taxon>
        <taxon>Mycobacteriales</taxon>
        <taxon>Nocardiaceae</taxon>
        <taxon>Nocardia</taxon>
    </lineage>
</organism>
<dbReference type="EMBL" id="QGTL01000003">
    <property type="protein sequence ID" value="PWV78096.1"/>
    <property type="molecule type" value="Genomic_DNA"/>
</dbReference>
<gene>
    <name evidence="2" type="ORF">DFR69_103703</name>
</gene>
<dbReference type="RefSeq" id="WP_110037475.1">
    <property type="nucleotide sequence ID" value="NZ_JBFAHU010000002.1"/>
</dbReference>
<evidence type="ECO:0000256" key="1">
    <source>
        <dbReference type="SAM" id="SignalP"/>
    </source>
</evidence>
<comment type="caution">
    <text evidence="2">The sequence shown here is derived from an EMBL/GenBank/DDBJ whole genome shotgun (WGS) entry which is preliminary data.</text>
</comment>
<accession>A0A317NRX5</accession>
<feature type="signal peptide" evidence="1">
    <location>
        <begin position="1"/>
        <end position="29"/>
    </location>
</feature>
<sequence length="108" mass="12287">MIGKKLMVSASAAMLLGAGVVMGASPAQAQWQPGCSAHPVNNSAAYSQCYWPVRHQVRIECRHWWGWFGSSWATYERRGNMAWNGQQSWAHCDTPGTLQRWDVVTYWW</sequence>
<protein>
    <recommendedName>
        <fullName evidence="4">Secreted protein</fullName>
    </recommendedName>
</protein>
<evidence type="ECO:0008006" key="4">
    <source>
        <dbReference type="Google" id="ProtNLM"/>
    </source>
</evidence>
<evidence type="ECO:0000313" key="3">
    <source>
        <dbReference type="Proteomes" id="UP000246410"/>
    </source>
</evidence>
<dbReference type="AlphaFoldDB" id="A0A317NRX5"/>
<name>A0A317NRX5_9NOCA</name>
<feature type="chain" id="PRO_5016271732" description="Secreted protein" evidence="1">
    <location>
        <begin position="30"/>
        <end position="108"/>
    </location>
</feature>
<evidence type="ECO:0000313" key="2">
    <source>
        <dbReference type="EMBL" id="PWV78096.1"/>
    </source>
</evidence>
<keyword evidence="1" id="KW-0732">Signal</keyword>
<reference evidence="2 3" key="1">
    <citation type="submission" date="2018-05" db="EMBL/GenBank/DDBJ databases">
        <title>Genomic Encyclopedia of Type Strains, Phase IV (KMG-IV): sequencing the most valuable type-strain genomes for metagenomic binning, comparative biology and taxonomic classification.</title>
        <authorList>
            <person name="Goeker M."/>
        </authorList>
    </citation>
    <scope>NUCLEOTIDE SEQUENCE [LARGE SCALE GENOMIC DNA]</scope>
    <source>
        <strain evidence="2 3">DSM 44717</strain>
    </source>
</reference>